<dbReference type="Proteomes" id="UP000709295">
    <property type="component" value="Unassembled WGS sequence"/>
</dbReference>
<evidence type="ECO:0000313" key="3">
    <source>
        <dbReference type="Proteomes" id="UP000709295"/>
    </source>
</evidence>
<keyword evidence="3" id="KW-1185">Reference proteome</keyword>
<dbReference type="GO" id="GO:0003676">
    <property type="term" value="F:nucleic acid binding"/>
    <property type="evidence" value="ECO:0007669"/>
    <property type="project" value="InterPro"/>
</dbReference>
<feature type="domain" description="DDE-1" evidence="1">
    <location>
        <begin position="2"/>
        <end position="43"/>
    </location>
</feature>
<reference evidence="2" key="1">
    <citation type="submission" date="2021-01" db="EMBL/GenBank/DDBJ databases">
        <title>Phytophthora aleatoria, a newly-described species from Pinus radiata is distinct from Phytophthora cactorum isolates based on comparative genomics.</title>
        <authorList>
            <person name="Mcdougal R."/>
            <person name="Panda P."/>
            <person name="Williams N."/>
            <person name="Studholme D.J."/>
        </authorList>
    </citation>
    <scope>NUCLEOTIDE SEQUENCE</scope>
    <source>
        <strain evidence="2">NZFS 4037</strain>
    </source>
</reference>
<dbReference type="AlphaFoldDB" id="A0A8J5ME97"/>
<name>A0A8J5ME97_9STRA</name>
<sequence>MKHALERIGEFDGNPNKVYMLTALEWCEAAWNKVSATTIRNCWLHSTLISKGSVSFVLN</sequence>
<proteinExistence type="predicted"/>
<dbReference type="InterPro" id="IPR004875">
    <property type="entry name" value="DDE_SF_endonuclease_dom"/>
</dbReference>
<dbReference type="Pfam" id="PF03184">
    <property type="entry name" value="DDE_1"/>
    <property type="match status" value="1"/>
</dbReference>
<evidence type="ECO:0000313" key="2">
    <source>
        <dbReference type="EMBL" id="KAG6953707.1"/>
    </source>
</evidence>
<dbReference type="EMBL" id="JAENGY010001004">
    <property type="protein sequence ID" value="KAG6953707.1"/>
    <property type="molecule type" value="Genomic_DNA"/>
</dbReference>
<evidence type="ECO:0000259" key="1">
    <source>
        <dbReference type="Pfam" id="PF03184"/>
    </source>
</evidence>
<protein>
    <recommendedName>
        <fullName evidence="1">DDE-1 domain-containing protein</fullName>
    </recommendedName>
</protein>
<organism evidence="2 3">
    <name type="scientific">Phytophthora aleatoria</name>
    <dbReference type="NCBI Taxonomy" id="2496075"/>
    <lineage>
        <taxon>Eukaryota</taxon>
        <taxon>Sar</taxon>
        <taxon>Stramenopiles</taxon>
        <taxon>Oomycota</taxon>
        <taxon>Peronosporomycetes</taxon>
        <taxon>Peronosporales</taxon>
        <taxon>Peronosporaceae</taxon>
        <taxon>Phytophthora</taxon>
    </lineage>
</organism>
<accession>A0A8J5ME97</accession>
<comment type="caution">
    <text evidence="2">The sequence shown here is derived from an EMBL/GenBank/DDBJ whole genome shotgun (WGS) entry which is preliminary data.</text>
</comment>
<gene>
    <name evidence="2" type="ORF">JG688_00012698</name>
</gene>